<evidence type="ECO:0000313" key="3">
    <source>
        <dbReference type="Proteomes" id="UP000467841"/>
    </source>
</evidence>
<dbReference type="EMBL" id="CACVBM020001115">
    <property type="protein sequence ID" value="CAA7031967.1"/>
    <property type="molecule type" value="Genomic_DNA"/>
</dbReference>
<dbReference type="Proteomes" id="UP000467841">
    <property type="component" value="Unassembled WGS sequence"/>
</dbReference>
<name>A0A6D2J4A0_9BRAS</name>
<gene>
    <name evidence="2" type="ORF">MERR_LOCUS19202</name>
</gene>
<protein>
    <recommendedName>
        <fullName evidence="1">KIB1-4 beta-propeller domain-containing protein</fullName>
    </recommendedName>
</protein>
<dbReference type="PANTHER" id="PTHR31681:SF54">
    <property type="entry name" value="DUF295 DOMAIN-CONTAINING PROTEIN-RELATED"/>
    <property type="match status" value="1"/>
</dbReference>
<dbReference type="PANTHER" id="PTHR31681">
    <property type="entry name" value="C2H2-LIKE ZINC FINGER PROTEIN"/>
    <property type="match status" value="1"/>
</dbReference>
<sequence>MSLLLLSQPPKLCFRRPVLVRSFPHGLPKGFSPSSMPETPFRVYIGKDPCRPSLSFVRNQVTKRSFTEEWQEKREKLLEFTKEVGTLGSSNGWLTTVNDGVLRFRDVDLDLDAASVSLPPFVTLAHCQTQVVTNVVMSSSSPEDEDCVVAVKFLGPQLSFCRPGQSNSEWTNMRFENPCFFTSHVMYSKKDDMIRILGSGGHLIGSWDLCKHSKNHIQFQSLRFQNLPKLNKAKRDHLDSCYTSEQLVESRTSGETFLVKLYRKTGEIIDSVGTMRTQYLMVFKLDEQGNAVYTQDTGDETIFLTKCEPFCVPDSTFPPRCVHIVDVDERRVFRATDSQWNFPRKTHVKHYSSQWFWDRV</sequence>
<reference evidence="2" key="1">
    <citation type="submission" date="2020-01" db="EMBL/GenBank/DDBJ databases">
        <authorList>
            <person name="Mishra B."/>
        </authorList>
    </citation>
    <scope>NUCLEOTIDE SEQUENCE [LARGE SCALE GENOMIC DNA]</scope>
</reference>
<organism evidence="2 3">
    <name type="scientific">Microthlaspi erraticum</name>
    <dbReference type="NCBI Taxonomy" id="1685480"/>
    <lineage>
        <taxon>Eukaryota</taxon>
        <taxon>Viridiplantae</taxon>
        <taxon>Streptophyta</taxon>
        <taxon>Embryophyta</taxon>
        <taxon>Tracheophyta</taxon>
        <taxon>Spermatophyta</taxon>
        <taxon>Magnoliopsida</taxon>
        <taxon>eudicotyledons</taxon>
        <taxon>Gunneridae</taxon>
        <taxon>Pentapetalae</taxon>
        <taxon>rosids</taxon>
        <taxon>malvids</taxon>
        <taxon>Brassicales</taxon>
        <taxon>Brassicaceae</taxon>
        <taxon>Coluteocarpeae</taxon>
        <taxon>Microthlaspi</taxon>
    </lineage>
</organism>
<dbReference type="AlphaFoldDB" id="A0A6D2J4A0"/>
<evidence type="ECO:0000313" key="2">
    <source>
        <dbReference type="EMBL" id="CAA7031967.1"/>
    </source>
</evidence>
<keyword evidence="3" id="KW-1185">Reference proteome</keyword>
<dbReference type="InterPro" id="IPR005174">
    <property type="entry name" value="KIB1-4_b-propeller"/>
</dbReference>
<comment type="caution">
    <text evidence="2">The sequence shown here is derived from an EMBL/GenBank/DDBJ whole genome shotgun (WGS) entry which is preliminary data.</text>
</comment>
<feature type="domain" description="KIB1-4 beta-propeller" evidence="1">
    <location>
        <begin position="80"/>
        <end position="326"/>
    </location>
</feature>
<accession>A0A6D2J4A0</accession>
<evidence type="ECO:0000259" key="1">
    <source>
        <dbReference type="Pfam" id="PF03478"/>
    </source>
</evidence>
<dbReference type="Pfam" id="PF03478">
    <property type="entry name" value="Beta-prop_KIB1-4"/>
    <property type="match status" value="1"/>
</dbReference>
<proteinExistence type="predicted"/>